<dbReference type="PANTHER" id="PTHR11748">
    <property type="entry name" value="D-LACTATE DEHYDROGENASE"/>
    <property type="match status" value="1"/>
</dbReference>
<dbReference type="Proteomes" id="UP000218238">
    <property type="component" value="Unassembled WGS sequence"/>
</dbReference>
<evidence type="ECO:0000259" key="5">
    <source>
        <dbReference type="PROSITE" id="PS51387"/>
    </source>
</evidence>
<dbReference type="PANTHER" id="PTHR11748:SF103">
    <property type="entry name" value="GLYCOLATE OXIDASE SUBUNIT GLCE"/>
    <property type="match status" value="1"/>
</dbReference>
<dbReference type="OrthoDB" id="9767256at2"/>
<protein>
    <submittedName>
        <fullName evidence="6">FAD-binding oxidoreductase</fullName>
    </submittedName>
</protein>
<dbReference type="GO" id="GO:0016491">
    <property type="term" value="F:oxidoreductase activity"/>
    <property type="evidence" value="ECO:0007669"/>
    <property type="project" value="UniProtKB-KW"/>
</dbReference>
<evidence type="ECO:0000313" key="6">
    <source>
        <dbReference type="EMBL" id="PAX53309.1"/>
    </source>
</evidence>
<dbReference type="Gene3D" id="3.30.465.10">
    <property type="match status" value="1"/>
</dbReference>
<comment type="caution">
    <text evidence="6">The sequence shown here is derived from an EMBL/GenBank/DDBJ whole genome shotgun (WGS) entry which is preliminary data.</text>
</comment>
<dbReference type="InterPro" id="IPR016169">
    <property type="entry name" value="FAD-bd_PCMH_sub2"/>
</dbReference>
<dbReference type="InterPro" id="IPR036318">
    <property type="entry name" value="FAD-bd_PCMH-like_sf"/>
</dbReference>
<sequence>MSSEQSYFVSVIGEEAVCLWEDIEIGLHQKICNAIPTDSYPNAHQAKPPICVVYPQTQAELGTVIAVANQKQLRVLICGNGSKLAWGGLANSIDVVVCTQKINQLIEHAVGDLTVTVEAGMKFGDLQAILAQTNQFLAIDPTTPAEATIGGIIATADTGSLRQRYGSDRDQLLGITFVRADGEIVKAGGRVVKNVAGYDLMKLFTGSYGTLGVITQATFRLYPMQESSGTVVLTGESNLIQEAADILRGSALTPTKADLISSQLLLQLGLGKGIGLIVGFDSIAESVKEQSQRLLEVGEKLGLQGNIYLGTDEVNLWERSQQQMQFPSETSTILCKIGVVPNVAAEVLNQAEIGLVHMSSGLGMLRFVCDTQFEEKIVEKINKLRLFCQGKSGFLTILEAPAKIKENLDIWGYAGNSIDLMRRIKQQFDPKSILNPGRFVGGI</sequence>
<dbReference type="InterPro" id="IPR006094">
    <property type="entry name" value="Oxid_FAD_bind_N"/>
</dbReference>
<dbReference type="Pfam" id="PF01565">
    <property type="entry name" value="FAD_binding_4"/>
    <property type="match status" value="1"/>
</dbReference>
<reference evidence="6 7" key="1">
    <citation type="submission" date="2017-08" db="EMBL/GenBank/DDBJ databases">
        <title>Draft genome sequence of filamentous cyanobacterium Calothrix elsteri CCALA 953.</title>
        <authorList>
            <person name="Gagunashvili A.N."/>
            <person name="Elster J."/>
            <person name="Andresson O.S."/>
        </authorList>
    </citation>
    <scope>NUCLEOTIDE SEQUENCE [LARGE SCALE GENOMIC DNA]</scope>
    <source>
        <strain evidence="6 7">CCALA 953</strain>
    </source>
</reference>
<dbReference type="GO" id="GO:0071949">
    <property type="term" value="F:FAD binding"/>
    <property type="evidence" value="ECO:0007669"/>
    <property type="project" value="InterPro"/>
</dbReference>
<dbReference type="RefSeq" id="WP_095722405.1">
    <property type="nucleotide sequence ID" value="NZ_NTFS01000152.1"/>
</dbReference>
<dbReference type="Pfam" id="PF02913">
    <property type="entry name" value="FAD-oxidase_C"/>
    <property type="match status" value="1"/>
</dbReference>
<keyword evidence="4" id="KW-0560">Oxidoreductase</keyword>
<dbReference type="SUPFAM" id="SSF55103">
    <property type="entry name" value="FAD-linked oxidases, C-terminal domain"/>
    <property type="match status" value="1"/>
</dbReference>
<dbReference type="PROSITE" id="PS51387">
    <property type="entry name" value="FAD_PCMH"/>
    <property type="match status" value="1"/>
</dbReference>
<proteinExistence type="predicted"/>
<evidence type="ECO:0000256" key="2">
    <source>
        <dbReference type="ARBA" id="ARBA00022630"/>
    </source>
</evidence>
<comment type="cofactor">
    <cofactor evidence="1">
        <name>FAD</name>
        <dbReference type="ChEBI" id="CHEBI:57692"/>
    </cofactor>
</comment>
<dbReference type="AlphaFoldDB" id="A0A2A2TIT0"/>
<evidence type="ECO:0000256" key="4">
    <source>
        <dbReference type="ARBA" id="ARBA00023002"/>
    </source>
</evidence>
<evidence type="ECO:0000256" key="1">
    <source>
        <dbReference type="ARBA" id="ARBA00001974"/>
    </source>
</evidence>
<dbReference type="Gene3D" id="1.10.45.10">
    <property type="entry name" value="Vanillyl-alcohol Oxidase, Chain A, domain 4"/>
    <property type="match status" value="1"/>
</dbReference>
<organism evidence="6 7">
    <name type="scientific">Brunnivagina elsteri CCALA 953</name>
    <dbReference type="NCBI Taxonomy" id="987040"/>
    <lineage>
        <taxon>Bacteria</taxon>
        <taxon>Bacillati</taxon>
        <taxon>Cyanobacteriota</taxon>
        <taxon>Cyanophyceae</taxon>
        <taxon>Nostocales</taxon>
        <taxon>Calotrichaceae</taxon>
        <taxon>Brunnivagina</taxon>
    </lineage>
</organism>
<dbReference type="EMBL" id="NTFS01000152">
    <property type="protein sequence ID" value="PAX53309.1"/>
    <property type="molecule type" value="Genomic_DNA"/>
</dbReference>
<keyword evidence="2" id="KW-0285">Flavoprotein</keyword>
<evidence type="ECO:0000256" key="3">
    <source>
        <dbReference type="ARBA" id="ARBA00022827"/>
    </source>
</evidence>
<evidence type="ECO:0000313" key="7">
    <source>
        <dbReference type="Proteomes" id="UP000218238"/>
    </source>
</evidence>
<gene>
    <name evidence="6" type="ORF">CK510_14670</name>
</gene>
<dbReference type="SUPFAM" id="SSF56176">
    <property type="entry name" value="FAD-binding/transporter-associated domain-like"/>
    <property type="match status" value="1"/>
</dbReference>
<accession>A0A2A2TIT0</accession>
<dbReference type="InterPro" id="IPR016171">
    <property type="entry name" value="Vanillyl_alc_oxidase_C-sub2"/>
</dbReference>
<dbReference type="InterPro" id="IPR016164">
    <property type="entry name" value="FAD-linked_Oxase-like_C"/>
</dbReference>
<keyword evidence="7" id="KW-1185">Reference proteome</keyword>
<dbReference type="InterPro" id="IPR004113">
    <property type="entry name" value="FAD-bd_oxidored_4_C"/>
</dbReference>
<dbReference type="InterPro" id="IPR016166">
    <property type="entry name" value="FAD-bd_PCMH"/>
</dbReference>
<name>A0A2A2TIT0_9CYAN</name>
<feature type="domain" description="FAD-binding PCMH-type" evidence="5">
    <location>
        <begin position="45"/>
        <end position="224"/>
    </location>
</feature>
<keyword evidence="3" id="KW-0274">FAD</keyword>